<dbReference type="RefSeq" id="WP_209458277.1">
    <property type="nucleotide sequence ID" value="NZ_JAGGKC010000002.1"/>
</dbReference>
<evidence type="ECO:0000313" key="3">
    <source>
        <dbReference type="Proteomes" id="UP001519271"/>
    </source>
</evidence>
<keyword evidence="3" id="KW-1185">Reference proteome</keyword>
<dbReference type="Pfam" id="PF12679">
    <property type="entry name" value="ABC2_membrane_2"/>
    <property type="match status" value="1"/>
</dbReference>
<feature type="transmembrane region" description="Helical" evidence="1">
    <location>
        <begin position="124"/>
        <end position="149"/>
    </location>
</feature>
<feature type="transmembrane region" description="Helical" evidence="1">
    <location>
        <begin position="161"/>
        <end position="183"/>
    </location>
</feature>
<name>A0ABS4G0F7_9CLOT</name>
<feature type="transmembrane region" description="Helical" evidence="1">
    <location>
        <begin position="14"/>
        <end position="35"/>
    </location>
</feature>
<dbReference type="EMBL" id="JAGGKC010000002">
    <property type="protein sequence ID" value="MBP1918039.1"/>
    <property type="molecule type" value="Genomic_DNA"/>
</dbReference>
<feature type="transmembrane region" description="Helical" evidence="1">
    <location>
        <begin position="74"/>
        <end position="96"/>
    </location>
</feature>
<keyword evidence="1" id="KW-1133">Transmembrane helix</keyword>
<comment type="caution">
    <text evidence="2">The sequence shown here is derived from an EMBL/GenBank/DDBJ whole genome shotgun (WGS) entry which is preliminary data.</text>
</comment>
<keyword evidence="1" id="KW-0472">Membrane</keyword>
<feature type="transmembrane region" description="Helical" evidence="1">
    <location>
        <begin position="237"/>
        <end position="258"/>
    </location>
</feature>
<dbReference type="Proteomes" id="UP001519271">
    <property type="component" value="Unassembled WGS sequence"/>
</dbReference>
<dbReference type="PANTHER" id="PTHR37305">
    <property type="entry name" value="INTEGRAL MEMBRANE PROTEIN-RELATED"/>
    <property type="match status" value="1"/>
</dbReference>
<proteinExistence type="predicted"/>
<keyword evidence="1" id="KW-0812">Transmembrane</keyword>
<protein>
    <submittedName>
        <fullName evidence="2">ABC-2 type transport system permease protein</fullName>
    </submittedName>
</protein>
<dbReference type="PANTHER" id="PTHR37305:SF2">
    <property type="entry name" value="BACITRACIN TRANSPORT PERMEASE PROTEIN BCRB"/>
    <property type="match status" value="1"/>
</dbReference>
<organism evidence="2 3">
    <name type="scientific">Youngiibacter multivorans</name>
    <dbReference type="NCBI Taxonomy" id="937251"/>
    <lineage>
        <taxon>Bacteria</taxon>
        <taxon>Bacillati</taxon>
        <taxon>Bacillota</taxon>
        <taxon>Clostridia</taxon>
        <taxon>Eubacteriales</taxon>
        <taxon>Clostridiaceae</taxon>
        <taxon>Youngiibacter</taxon>
    </lineage>
</organism>
<accession>A0ABS4G0F7</accession>
<feature type="transmembrane region" description="Helical" evidence="1">
    <location>
        <begin position="190"/>
        <end position="209"/>
    </location>
</feature>
<evidence type="ECO:0000256" key="1">
    <source>
        <dbReference type="SAM" id="Phobius"/>
    </source>
</evidence>
<evidence type="ECO:0000313" key="2">
    <source>
        <dbReference type="EMBL" id="MBP1918039.1"/>
    </source>
</evidence>
<reference evidence="2 3" key="1">
    <citation type="submission" date="2021-03" db="EMBL/GenBank/DDBJ databases">
        <title>Genomic Encyclopedia of Type Strains, Phase IV (KMG-IV): sequencing the most valuable type-strain genomes for metagenomic binning, comparative biology and taxonomic classification.</title>
        <authorList>
            <person name="Goeker M."/>
        </authorList>
    </citation>
    <scope>NUCLEOTIDE SEQUENCE [LARGE SCALE GENOMIC DNA]</scope>
    <source>
        <strain evidence="2 3">DSM 6139</strain>
    </source>
</reference>
<sequence>MSVTLFKNTFKRNWVLLAIFLGVLSMYMTIMMSMYNPDDMETLSSMINLFPPDLMKAMGFESIVTDLTGYLASWLYGLLILGFPLVYCVILGNRLVAKMVDNSSFAYLLSTPNSRVKIIVTQGIYALASVAALMTFMFGVGVLLSAVVFPGLLDTGQFLRLNVTTMLVNMTVMMISFFFSCLFNETRFSLLFGAGIPIVFLLMKMLGGVSENGGMIKNASIYGFYDPVKLVTGESMVGVNLIYIAMILVLFAGGVTVFSRKRLPL</sequence>
<gene>
    <name evidence="2" type="ORF">J2Z34_000510</name>
</gene>